<dbReference type="EMBL" id="CP003017">
    <property type="protein sequence ID" value="AEN90904.1"/>
    <property type="molecule type" value="Genomic_DNA"/>
</dbReference>
<evidence type="ECO:0000313" key="11">
    <source>
        <dbReference type="Proteomes" id="UP000001283"/>
    </source>
</evidence>
<evidence type="ECO:0000256" key="6">
    <source>
        <dbReference type="ARBA" id="ARBA00023125"/>
    </source>
</evidence>
<evidence type="ECO:0000256" key="8">
    <source>
        <dbReference type="HAMAP-Rule" id="MF_01170"/>
    </source>
</evidence>
<keyword evidence="5 8" id="KW-0175">Coiled coil</keyword>
<evidence type="ECO:0000256" key="7">
    <source>
        <dbReference type="ARBA" id="ARBA00023306"/>
    </source>
</evidence>
<dbReference type="Proteomes" id="UP000001283">
    <property type="component" value="Chromosome"/>
</dbReference>
<keyword evidence="7 8" id="KW-0131">Cell cycle</keyword>
<keyword evidence="3 8" id="KW-0159">Chromosome partition</keyword>
<dbReference type="GO" id="GO:0030435">
    <property type="term" value="P:sporulation resulting in formation of a cellular spore"/>
    <property type="evidence" value="ECO:0007669"/>
    <property type="project" value="UniProtKB-UniRule"/>
</dbReference>
<evidence type="ECO:0000259" key="9">
    <source>
        <dbReference type="Pfam" id="PF13411"/>
    </source>
</evidence>
<keyword evidence="2 8" id="KW-0132">Cell division</keyword>
<dbReference type="GO" id="GO:0030261">
    <property type="term" value="P:chromosome condensation"/>
    <property type="evidence" value="ECO:0007669"/>
    <property type="project" value="UniProtKB-UniRule"/>
</dbReference>
<dbReference type="AlphaFoldDB" id="A0A8D3X1N7"/>
<feature type="DNA-binding region" description="H-T-H motif" evidence="8">
    <location>
        <begin position="13"/>
        <end position="33"/>
    </location>
</feature>
<dbReference type="Pfam" id="PF13411">
    <property type="entry name" value="MerR_1"/>
    <property type="match status" value="1"/>
</dbReference>
<sequence>MKKMEGWNMTMKTVDVAKSLGIHPSTVLKWVKMADIELERNESGHCEFTEENVEALRNFQKNRNRQAVVKVVEKVVEKEEVVISDERAQDMQKQLDQLFLRLIENEKRTEEKAGEVVTFQILEHRSEIDRLNKVITKLENRVVELESQLKNEDSLKGKKPVPRWRSFLTGIFSY</sequence>
<dbReference type="KEGG" id="bmh:BMWSH_4024"/>
<proteinExistence type="inferred from homology"/>
<evidence type="ECO:0000256" key="3">
    <source>
        <dbReference type="ARBA" id="ARBA00022829"/>
    </source>
</evidence>
<comment type="function">
    <text evidence="8">Required for the formation of axial filaments and for anchoring the origin regions at the cell poles in sporulating cells, thus ensuring proper chromosome segregation in the prespore. Binds in a dispersed manner throughout the chromosome but preferentially to sites clustered in the origin portion of the chromosome, causing condensation of the chromosome and its remodeling into an elongated, anchored structure.</text>
</comment>
<keyword evidence="4 8" id="KW-0749">Sporulation</keyword>
<accession>A0A8D3X1N7</accession>
<feature type="domain" description="HTH merR-type" evidence="9">
    <location>
        <begin position="11"/>
        <end position="76"/>
    </location>
</feature>
<reference evidence="10 11" key="1">
    <citation type="journal article" date="2011" name="J. Bacteriol.">
        <title>Complete genome sequence of the industrial strain Bacillus megaterium WSH-002.</title>
        <authorList>
            <person name="Liu L."/>
            <person name="Li Y."/>
            <person name="Zhang J."/>
            <person name="Zou W."/>
            <person name="Zhou Z."/>
            <person name="Liu J."/>
            <person name="Li X."/>
            <person name="Wang L."/>
            <person name="Chen J."/>
        </authorList>
    </citation>
    <scope>NUCLEOTIDE SEQUENCE [LARGE SCALE GENOMIC DNA]</scope>
    <source>
        <strain evidence="10 11">WSH-002</strain>
    </source>
</reference>
<dbReference type="GO" id="GO:0007059">
    <property type="term" value="P:chromosome segregation"/>
    <property type="evidence" value="ECO:0007669"/>
    <property type="project" value="UniProtKB-UniRule"/>
</dbReference>
<evidence type="ECO:0000256" key="4">
    <source>
        <dbReference type="ARBA" id="ARBA00022969"/>
    </source>
</evidence>
<feature type="coiled-coil region" evidence="8">
    <location>
        <begin position="88"/>
        <end position="155"/>
    </location>
</feature>
<keyword evidence="1 8" id="KW-0963">Cytoplasm</keyword>
<dbReference type="GO" id="GO:0005737">
    <property type="term" value="C:cytoplasm"/>
    <property type="evidence" value="ECO:0007669"/>
    <property type="project" value="UniProtKB-SubCell"/>
</dbReference>
<comment type="subcellular location">
    <subcellularLocation>
        <location evidence="8">Cytoplasm</location>
    </subcellularLocation>
    <text evidence="8">Localizes to cell poles and nucleoid.</text>
</comment>
<dbReference type="InterPro" id="IPR023522">
    <property type="entry name" value="Chrosome_anchoring_RacA"/>
</dbReference>
<organism evidence="10 11">
    <name type="scientific">Priestia megaterium (strain WSH-002)</name>
    <name type="common">Bacillus megaterium</name>
    <dbReference type="NCBI Taxonomy" id="1006007"/>
    <lineage>
        <taxon>Bacteria</taxon>
        <taxon>Bacillati</taxon>
        <taxon>Bacillota</taxon>
        <taxon>Bacilli</taxon>
        <taxon>Bacillales</taxon>
        <taxon>Bacillaceae</taxon>
        <taxon>Priestia</taxon>
    </lineage>
</organism>
<dbReference type="GO" id="GO:0008356">
    <property type="term" value="P:asymmetric cell division"/>
    <property type="evidence" value="ECO:0007669"/>
    <property type="project" value="UniProtKB-UniRule"/>
</dbReference>
<evidence type="ECO:0000256" key="1">
    <source>
        <dbReference type="ARBA" id="ARBA00022490"/>
    </source>
</evidence>
<dbReference type="HAMAP" id="MF_01170">
    <property type="entry name" value="RacA"/>
    <property type="match status" value="1"/>
</dbReference>
<dbReference type="GO" id="GO:0006355">
    <property type="term" value="P:regulation of DNA-templated transcription"/>
    <property type="evidence" value="ECO:0007669"/>
    <property type="project" value="InterPro"/>
</dbReference>
<comment type="similarity">
    <text evidence="8">Belongs to the RacA family.</text>
</comment>
<name>A0A8D3X1N7_PRIMW</name>
<evidence type="ECO:0000256" key="5">
    <source>
        <dbReference type="ARBA" id="ARBA00023054"/>
    </source>
</evidence>
<protein>
    <recommendedName>
        <fullName evidence="8">Chromosome-anchoring protein RacA</fullName>
    </recommendedName>
</protein>
<evidence type="ECO:0000256" key="2">
    <source>
        <dbReference type="ARBA" id="ARBA00022618"/>
    </source>
</evidence>
<dbReference type="GO" id="GO:0003690">
    <property type="term" value="F:double-stranded DNA binding"/>
    <property type="evidence" value="ECO:0007669"/>
    <property type="project" value="UniProtKB-UniRule"/>
</dbReference>
<keyword evidence="6 8" id="KW-0238">DNA-binding</keyword>
<dbReference type="Gene3D" id="1.10.1660.10">
    <property type="match status" value="1"/>
</dbReference>
<dbReference type="InterPro" id="IPR000551">
    <property type="entry name" value="MerR-type_HTH_dom"/>
</dbReference>
<evidence type="ECO:0000313" key="10">
    <source>
        <dbReference type="EMBL" id="AEN90904.1"/>
    </source>
</evidence>
<gene>
    <name evidence="8 10" type="primary">racA</name>
    <name evidence="10" type="ORF">BMWSH_4024</name>
</gene>